<dbReference type="InterPro" id="IPR055797">
    <property type="entry name" value="DUF7373"/>
</dbReference>
<evidence type="ECO:0000313" key="4">
    <source>
        <dbReference type="EMBL" id="MVU76508.1"/>
    </source>
</evidence>
<dbReference type="Proteomes" id="UP000466794">
    <property type="component" value="Unassembled WGS sequence"/>
</dbReference>
<protein>
    <submittedName>
        <fullName evidence="4">Uncharacterized protein</fullName>
    </submittedName>
</protein>
<dbReference type="RefSeq" id="WP_157355282.1">
    <property type="nucleotide sequence ID" value="NZ_WRPP01000001.1"/>
</dbReference>
<keyword evidence="5" id="KW-1185">Reference proteome</keyword>
<reference evidence="4 5" key="1">
    <citation type="submission" date="2019-12" db="EMBL/GenBank/DDBJ databases">
        <title>Nocardia sp. nov. ET3-3 isolated from soil.</title>
        <authorList>
            <person name="Kanchanasin P."/>
            <person name="Tanasupawat S."/>
            <person name="Yuki M."/>
            <person name="Kudo T."/>
        </authorList>
    </citation>
    <scope>NUCLEOTIDE SEQUENCE [LARGE SCALE GENOMIC DNA]</scope>
    <source>
        <strain evidence="4 5">ET3-3</strain>
    </source>
</reference>
<evidence type="ECO:0000313" key="5">
    <source>
        <dbReference type="Proteomes" id="UP000466794"/>
    </source>
</evidence>
<keyword evidence="1" id="KW-0732">Signal</keyword>
<comment type="caution">
    <text evidence="4">The sequence shown here is derived from an EMBL/GenBank/DDBJ whole genome shotgun (WGS) entry which is preliminary data.</text>
</comment>
<feature type="signal peptide" evidence="1">
    <location>
        <begin position="1"/>
        <end position="25"/>
    </location>
</feature>
<dbReference type="AlphaFoldDB" id="A0A7K1URK4"/>
<name>A0A7K1URK4_9NOCA</name>
<feature type="domain" description="DUF7373" evidence="3">
    <location>
        <begin position="257"/>
        <end position="394"/>
    </location>
</feature>
<evidence type="ECO:0000259" key="2">
    <source>
        <dbReference type="Pfam" id="PF24088"/>
    </source>
</evidence>
<dbReference type="PROSITE" id="PS51257">
    <property type="entry name" value="PROKAR_LIPOPROTEIN"/>
    <property type="match status" value="1"/>
</dbReference>
<organism evidence="4 5">
    <name type="scientific">Nocardia terrae</name>
    <dbReference type="NCBI Taxonomy" id="2675851"/>
    <lineage>
        <taxon>Bacteria</taxon>
        <taxon>Bacillati</taxon>
        <taxon>Actinomycetota</taxon>
        <taxon>Actinomycetes</taxon>
        <taxon>Mycobacteriales</taxon>
        <taxon>Nocardiaceae</taxon>
        <taxon>Nocardia</taxon>
    </lineage>
</organism>
<dbReference type="InterPro" id="IPR056463">
    <property type="entry name" value="DUF7373_C"/>
</dbReference>
<feature type="chain" id="PRO_5038690828" evidence="1">
    <location>
        <begin position="26"/>
        <end position="398"/>
    </location>
</feature>
<dbReference type="Pfam" id="PF24088">
    <property type="entry name" value="DUF7373"/>
    <property type="match status" value="1"/>
</dbReference>
<sequence length="398" mass="42801">MSIARSRSRPGRILLLALAAVLAAACGSGGHPPATPAAKVPVVDVSQLDPGNYPVTPWTIPGKGTDITVGDLVQESIRMAEHMPLPFEIDDRLVIGEFAGAVTADYPDPDIDNFAAGTPGLIAGWKTGGRHRAERTFGLEIDLTVLRFLKPEQAVSARDFLASRQNPEFPDKGPLTVPGYPAAKSVLGHLDSVKTLYAQDNYLYWLWVNDDLTVPDGPGSLLDATRDSLDRTIESMKGYQPTPVDRLAGLAADPEDLLGRTLPLEQGDPASAEGLYPPHAALTGDDRPVASKRAYEDAGVDLVARSLSNIYRTRDAVGAVKLAGAFSDELSDRYKAADPPPGLATARCLQRKDEDGAGAKFLCYLPYEHYVAEVYADQSQVLRQRLSAQYALLAYGHI</sequence>
<feature type="domain" description="DUF7373" evidence="2">
    <location>
        <begin position="74"/>
        <end position="251"/>
    </location>
</feature>
<gene>
    <name evidence="4" type="ORF">GPX89_04535</name>
</gene>
<evidence type="ECO:0000259" key="3">
    <source>
        <dbReference type="Pfam" id="PF24092"/>
    </source>
</evidence>
<accession>A0A7K1URK4</accession>
<proteinExistence type="predicted"/>
<dbReference type="EMBL" id="WRPP01000001">
    <property type="protein sequence ID" value="MVU76508.1"/>
    <property type="molecule type" value="Genomic_DNA"/>
</dbReference>
<dbReference type="Pfam" id="PF24092">
    <property type="entry name" value="DUF7373_C"/>
    <property type="match status" value="1"/>
</dbReference>
<evidence type="ECO:0000256" key="1">
    <source>
        <dbReference type="SAM" id="SignalP"/>
    </source>
</evidence>